<feature type="transmembrane region" description="Helical" evidence="13">
    <location>
        <begin position="473"/>
        <end position="498"/>
    </location>
</feature>
<evidence type="ECO:0000256" key="7">
    <source>
        <dbReference type="ARBA" id="ARBA00022989"/>
    </source>
</evidence>
<dbReference type="GO" id="GO:0034702">
    <property type="term" value="C:monoatomic ion channel complex"/>
    <property type="evidence" value="ECO:0007669"/>
    <property type="project" value="UniProtKB-KW"/>
</dbReference>
<reference evidence="16 17" key="1">
    <citation type="submission" date="2017-09" db="EMBL/GenBank/DDBJ databases">
        <title>Genome sequencing of Besnoitia besnoiti strain Bb-Ger1.</title>
        <authorList>
            <person name="Schares G."/>
            <person name="Venepally P."/>
            <person name="Lorenzi H.A."/>
        </authorList>
    </citation>
    <scope>NUCLEOTIDE SEQUENCE [LARGE SCALE GENOMIC DNA]</scope>
    <source>
        <strain evidence="16 17">Bb-Ger1</strain>
    </source>
</reference>
<keyword evidence="8 11" id="KW-0406">Ion transport</keyword>
<dbReference type="OrthoDB" id="273257at2759"/>
<proteinExistence type="inferred from homology"/>
<dbReference type="VEuPathDB" id="ToxoDB:BESB_068240"/>
<evidence type="ECO:0000256" key="6">
    <source>
        <dbReference type="ARBA" id="ARBA00022958"/>
    </source>
</evidence>
<dbReference type="InterPro" id="IPR016449">
    <property type="entry name" value="K_chnl_inward-rec_Kir"/>
</dbReference>
<dbReference type="GO" id="GO:0005242">
    <property type="term" value="F:inward rectifier potassium channel activity"/>
    <property type="evidence" value="ECO:0007669"/>
    <property type="project" value="InterPro"/>
</dbReference>
<evidence type="ECO:0000259" key="15">
    <source>
        <dbReference type="Pfam" id="PF17655"/>
    </source>
</evidence>
<feature type="domain" description="Inward rectifier potassium channel C-terminal" evidence="15">
    <location>
        <begin position="904"/>
        <end position="1045"/>
    </location>
</feature>
<evidence type="ECO:0000256" key="3">
    <source>
        <dbReference type="ARBA" id="ARBA00022538"/>
    </source>
</evidence>
<evidence type="ECO:0000256" key="2">
    <source>
        <dbReference type="ARBA" id="ARBA00022448"/>
    </source>
</evidence>
<evidence type="ECO:0008006" key="18">
    <source>
        <dbReference type="Google" id="ProtNLM"/>
    </source>
</evidence>
<evidence type="ECO:0000256" key="13">
    <source>
        <dbReference type="SAM" id="Phobius"/>
    </source>
</evidence>
<evidence type="ECO:0000313" key="17">
    <source>
        <dbReference type="Proteomes" id="UP000224006"/>
    </source>
</evidence>
<feature type="compositionally biased region" description="Basic and acidic residues" evidence="12">
    <location>
        <begin position="850"/>
        <end position="864"/>
    </location>
</feature>
<dbReference type="AlphaFoldDB" id="A0A2A9MEV1"/>
<evidence type="ECO:0000259" key="14">
    <source>
        <dbReference type="Pfam" id="PF01007"/>
    </source>
</evidence>
<keyword evidence="7 13" id="KW-1133">Transmembrane helix</keyword>
<dbReference type="Gene3D" id="2.60.40.1400">
    <property type="entry name" value="G protein-activated inward rectifier potassium channel 1"/>
    <property type="match status" value="1"/>
</dbReference>
<dbReference type="Pfam" id="PF17655">
    <property type="entry name" value="IRK_C"/>
    <property type="match status" value="1"/>
</dbReference>
<feature type="compositionally biased region" description="Polar residues" evidence="12">
    <location>
        <begin position="794"/>
        <end position="804"/>
    </location>
</feature>
<dbReference type="EMBL" id="NWUJ01000006">
    <property type="protein sequence ID" value="PFH34791.1"/>
    <property type="molecule type" value="Genomic_DNA"/>
</dbReference>
<feature type="region of interest" description="Disordered" evidence="12">
    <location>
        <begin position="618"/>
        <end position="873"/>
    </location>
</feature>
<evidence type="ECO:0000256" key="12">
    <source>
        <dbReference type="SAM" id="MobiDB-lite"/>
    </source>
</evidence>
<keyword evidence="17" id="KW-1185">Reference proteome</keyword>
<dbReference type="STRING" id="94643.A0A2A9MEV1"/>
<comment type="similarity">
    <text evidence="11">Belongs to the inward rectifier-type potassium channel (TC 1.A.2.1) family.</text>
</comment>
<dbReference type="Pfam" id="PF01007">
    <property type="entry name" value="IRK"/>
    <property type="match status" value="1"/>
</dbReference>
<feature type="domain" description="Potassium channel inwardly rectifying transmembrane" evidence="14">
    <location>
        <begin position="460"/>
        <end position="568"/>
    </location>
</feature>
<dbReference type="InterPro" id="IPR014756">
    <property type="entry name" value="Ig_E-set"/>
</dbReference>
<feature type="transmembrane region" description="Helical" evidence="13">
    <location>
        <begin position="544"/>
        <end position="564"/>
    </location>
</feature>
<gene>
    <name evidence="16" type="ORF">BESB_068240</name>
</gene>
<dbReference type="SUPFAM" id="SSF81324">
    <property type="entry name" value="Voltage-gated potassium channels"/>
    <property type="match status" value="1"/>
</dbReference>
<dbReference type="Proteomes" id="UP000224006">
    <property type="component" value="Chromosome VI"/>
</dbReference>
<accession>A0A2A9MEV1</accession>
<dbReference type="InterPro" id="IPR040445">
    <property type="entry name" value="Kir_TM"/>
</dbReference>
<keyword evidence="2 11" id="KW-0813">Transport</keyword>
<comment type="caution">
    <text evidence="16">The sequence shown here is derived from an EMBL/GenBank/DDBJ whole genome shotgun (WGS) entry which is preliminary data.</text>
</comment>
<dbReference type="KEGG" id="bbes:BESB_068240"/>
<feature type="compositionally biased region" description="Polar residues" evidence="12">
    <location>
        <begin position="123"/>
        <end position="133"/>
    </location>
</feature>
<keyword evidence="10 11" id="KW-0407">Ion channel</keyword>
<keyword evidence="6 11" id="KW-0630">Potassium</keyword>
<keyword evidence="9 13" id="KW-0472">Membrane</keyword>
<evidence type="ECO:0000256" key="4">
    <source>
        <dbReference type="ARBA" id="ARBA00022692"/>
    </source>
</evidence>
<sequence length="1060" mass="113381">MFRFTSPRPALAATNLCAGAYLAVSRFAWRAPCSGSPSAGMADKLPPSSSSSFSSVLSAPSSAGACTEAATPRAIASSPANACCRPPIRRPRAISFSGQAEASDDPSPDPRGRSSPWEAASPCASSTPMSHANASLEHDEGEALVSAASAPADVQVAARRGPAASDGRARQRMPASCSVPSASAEDTAEGGHARRGVPPPKADAGSSSRTGSRSCSHCASNGSVGDWCAQCPPQSGRTFASRVASGRAPRSPGLIHLADNASPVRACACGSVLRARSPARTLKEAPAETLHFASSVDALSDVLPGNDTVARLPAWKGEGCASPMPMPHSFPCSAPDAVKRPPVHPHKYFVSGERHPQGAAQPLLPPAPPLLLSVQSQGVARRRSLEDAGSADCPWAAANCCSYSQAAKSPVQPTHARRVVVPHECAPPERQRSFQAFLGPKGTYNVLHRWRYTHGYLDLILNDRFHAILAMKWAYLVILVFAVVFGWAVVLAVILAVITEGDVQRCLGPDAQDVLDFYFFVVETMFAIGYGSPRAPTCRASSFFVTPTVVSGILLNSVILGVVFQKFSAASKRKWALAFSNCLVGRMSPLPHQHGPASTLVTDDRLASREILYGSFHGSALPAEGGKGSDTGGGDEESGPSRRVDSQTQGTAIAVNGEPCARSPRCGRNTRDPILAGESDADQLREKQQPEGANGGNSSCISVPCRLIMETAGQQGRRNSTQKEEAGRRPWTLLRGARGSVQGEEDRMLAEGRAEAEREGPSLATPLQDSPKPEANPSREASEQYETEEHVASEAQSTSDQSEAVHTYTRHETDRDMSLSASGWARRRASRHTAQPAQTASLGSRAPGGPRDDKAHAAAREGERLPTSSSSKALAKECSLSARPLCVSLGRLLFPAWKHYRLSFRVINVTHHSFFNPKLCLYLLKHSDRGLRIRQFPTYRTDTPLEFLEMPITVTVDTRDRDSPLREVTAGELQTEGGAYEILSLLSFTDNHTSRPVEIRKSWSLQSINWGEVFSPIVRPPYSTITSSGGYEVYVDSLSSTEVSAFVFISYSARETDQKF</sequence>
<protein>
    <recommendedName>
        <fullName evidence="18">Inward rectifier potassium channel protein</fullName>
    </recommendedName>
</protein>
<evidence type="ECO:0000256" key="1">
    <source>
        <dbReference type="ARBA" id="ARBA00004141"/>
    </source>
</evidence>
<evidence type="ECO:0000256" key="8">
    <source>
        <dbReference type="ARBA" id="ARBA00023065"/>
    </source>
</evidence>
<dbReference type="Gene3D" id="1.10.287.70">
    <property type="match status" value="1"/>
</dbReference>
<dbReference type="GO" id="GO:0034765">
    <property type="term" value="P:regulation of monoatomic ion transmembrane transport"/>
    <property type="evidence" value="ECO:0007669"/>
    <property type="project" value="TreeGrafter"/>
</dbReference>
<dbReference type="GO" id="GO:0005886">
    <property type="term" value="C:plasma membrane"/>
    <property type="evidence" value="ECO:0007669"/>
    <property type="project" value="TreeGrafter"/>
</dbReference>
<keyword evidence="4 11" id="KW-0812">Transmembrane</keyword>
<comment type="subcellular location">
    <subcellularLocation>
        <location evidence="1 11">Membrane</location>
        <topology evidence="1 11">Multi-pass membrane protein</topology>
    </subcellularLocation>
</comment>
<feature type="compositionally biased region" description="Low complexity" evidence="12">
    <location>
        <begin position="205"/>
        <end position="215"/>
    </location>
</feature>
<dbReference type="GO" id="GO:1990573">
    <property type="term" value="P:potassium ion import across plasma membrane"/>
    <property type="evidence" value="ECO:0007669"/>
    <property type="project" value="TreeGrafter"/>
</dbReference>
<evidence type="ECO:0000256" key="11">
    <source>
        <dbReference type="RuleBase" id="RU003822"/>
    </source>
</evidence>
<keyword evidence="5 11" id="KW-0851">Voltage-gated channel</keyword>
<organism evidence="16 17">
    <name type="scientific">Besnoitia besnoiti</name>
    <name type="common">Apicomplexan protozoan</name>
    <dbReference type="NCBI Taxonomy" id="94643"/>
    <lineage>
        <taxon>Eukaryota</taxon>
        <taxon>Sar</taxon>
        <taxon>Alveolata</taxon>
        <taxon>Apicomplexa</taxon>
        <taxon>Conoidasida</taxon>
        <taxon>Coccidia</taxon>
        <taxon>Eucoccidiorida</taxon>
        <taxon>Eimeriorina</taxon>
        <taxon>Sarcocystidae</taxon>
        <taxon>Besnoitia</taxon>
    </lineage>
</organism>
<evidence type="ECO:0000313" key="16">
    <source>
        <dbReference type="EMBL" id="PFH34791.1"/>
    </source>
</evidence>
<dbReference type="SUPFAM" id="SSF81296">
    <property type="entry name" value="E set domains"/>
    <property type="match status" value="1"/>
</dbReference>
<name>A0A2A9MEV1_BESBE</name>
<evidence type="ECO:0000256" key="9">
    <source>
        <dbReference type="ARBA" id="ARBA00023136"/>
    </source>
</evidence>
<dbReference type="InterPro" id="IPR041647">
    <property type="entry name" value="IRK_C"/>
</dbReference>
<feature type="compositionally biased region" description="Basic and acidic residues" evidence="12">
    <location>
        <begin position="744"/>
        <end position="760"/>
    </location>
</feature>
<dbReference type="PANTHER" id="PTHR11767">
    <property type="entry name" value="INWARD RECTIFIER POTASSIUM CHANNEL"/>
    <property type="match status" value="1"/>
</dbReference>
<dbReference type="GeneID" id="40311750"/>
<dbReference type="RefSeq" id="XP_029218800.1">
    <property type="nucleotide sequence ID" value="XM_029365217.1"/>
</dbReference>
<feature type="compositionally biased region" description="Polar residues" evidence="12">
    <location>
        <begin position="832"/>
        <end position="842"/>
    </location>
</feature>
<evidence type="ECO:0000256" key="5">
    <source>
        <dbReference type="ARBA" id="ARBA00022882"/>
    </source>
</evidence>
<evidence type="ECO:0000256" key="10">
    <source>
        <dbReference type="ARBA" id="ARBA00023303"/>
    </source>
</evidence>
<keyword evidence="3 11" id="KW-0633">Potassium transport</keyword>
<feature type="region of interest" description="Disordered" evidence="12">
    <location>
        <begin position="94"/>
        <end position="215"/>
    </location>
</feature>
<feature type="compositionally biased region" description="Low complexity" evidence="12">
    <location>
        <begin position="145"/>
        <end position="158"/>
    </location>
</feature>
<dbReference type="InterPro" id="IPR013518">
    <property type="entry name" value="K_chnl_inward-rec_Kir_cyto"/>
</dbReference>